<dbReference type="EMBL" id="GECZ01019701">
    <property type="protein sequence ID" value="JAS50068.1"/>
    <property type="molecule type" value="Transcribed_RNA"/>
</dbReference>
<dbReference type="AlphaFoldDB" id="A0A1B6FIN7"/>
<evidence type="ECO:0000313" key="2">
    <source>
        <dbReference type="EMBL" id="JAS50068.1"/>
    </source>
</evidence>
<protein>
    <submittedName>
        <fullName evidence="2">Uncharacterized protein</fullName>
    </submittedName>
</protein>
<feature type="compositionally biased region" description="Polar residues" evidence="1">
    <location>
        <begin position="74"/>
        <end position="93"/>
    </location>
</feature>
<sequence>MICNSEDSNEVKKENEKDRMCDSSFSRKITDTESKGIMVSHETKNHHQFPPNIKDLPKQAKEGLNLMRYNQNILQTRSHPPTEKPTSPSNKTNLTDEARRSFLSSLSQGNDGEPGDRTSVATSSTTADTVYSLSDIEEVLTEEEKEIKDAFSQQNKQDELELFVQQDAGRTERLRKRYSSTPKPEFSNSSFHLKSTDNLNLPYFSNPCNSNFRKEKPKFGSTIEILQQLQQQIETPYQLEGRRTACSNYSDSSIPISERLFCDESSDGYEPVHPKLNVHRTCSLDSKNYEEIEHFPSAFSVPRTKSHEHPRMAHFESEPYVYHSPCLRYSGNFNERNQGLEQNVYASSPDLHSYHHIVFPNRIPSYNNHPIHVRQLHPVLQKQYCRYPVNEQPSRPAEEGKVLTPPSRMHTYMNVPSNAPCYLMPPPYQFPKVNHYPSPPSYPNEYHFDTPFSHSNIYQNVPLPHNPHVGKAVGRLCTERERGVPEGASSSHDPKEVTHNDFYFSNMQTVPRQPSVPHHYCVDV</sequence>
<feature type="compositionally biased region" description="Basic and acidic residues" evidence="1">
    <location>
        <begin position="9"/>
        <end position="21"/>
    </location>
</feature>
<accession>A0A1B6FIN7</accession>
<proteinExistence type="predicted"/>
<name>A0A1B6FIN7_9HEMI</name>
<reference evidence="2" key="1">
    <citation type="submission" date="2015-11" db="EMBL/GenBank/DDBJ databases">
        <title>De novo transcriptome assembly of four potential Pierce s Disease insect vectors from Arizona vineyards.</title>
        <authorList>
            <person name="Tassone E.E."/>
        </authorList>
    </citation>
    <scope>NUCLEOTIDE SEQUENCE</scope>
</reference>
<gene>
    <name evidence="2" type="ORF">g.23130</name>
</gene>
<feature type="region of interest" description="Disordered" evidence="1">
    <location>
        <begin position="1"/>
        <end position="26"/>
    </location>
</feature>
<feature type="region of interest" description="Disordered" evidence="1">
    <location>
        <begin position="74"/>
        <end position="126"/>
    </location>
</feature>
<organism evidence="2">
    <name type="scientific">Cuerna arida</name>
    <dbReference type="NCBI Taxonomy" id="1464854"/>
    <lineage>
        <taxon>Eukaryota</taxon>
        <taxon>Metazoa</taxon>
        <taxon>Ecdysozoa</taxon>
        <taxon>Arthropoda</taxon>
        <taxon>Hexapoda</taxon>
        <taxon>Insecta</taxon>
        <taxon>Pterygota</taxon>
        <taxon>Neoptera</taxon>
        <taxon>Paraneoptera</taxon>
        <taxon>Hemiptera</taxon>
        <taxon>Auchenorrhyncha</taxon>
        <taxon>Membracoidea</taxon>
        <taxon>Cicadellidae</taxon>
        <taxon>Cicadellinae</taxon>
        <taxon>Proconiini</taxon>
        <taxon>Cuerna</taxon>
    </lineage>
</organism>
<evidence type="ECO:0000256" key="1">
    <source>
        <dbReference type="SAM" id="MobiDB-lite"/>
    </source>
</evidence>